<dbReference type="SUPFAM" id="SSF54631">
    <property type="entry name" value="CBS-domain pair"/>
    <property type="match status" value="1"/>
</dbReference>
<evidence type="ECO:0000259" key="3">
    <source>
        <dbReference type="PROSITE" id="PS51371"/>
    </source>
</evidence>
<gene>
    <name evidence="5" type="ORF">CHCC16736_4580</name>
    <name evidence="4" type="ORF">I6G80_18095</name>
</gene>
<dbReference type="PANTHER" id="PTHR43080">
    <property type="entry name" value="CBS DOMAIN-CONTAINING PROTEIN CBSX3, MITOCHONDRIAL"/>
    <property type="match status" value="1"/>
</dbReference>
<organism evidence="5 6">
    <name type="scientific">Bacillus licheniformis</name>
    <dbReference type="NCBI Taxonomy" id="1402"/>
    <lineage>
        <taxon>Bacteria</taxon>
        <taxon>Bacillati</taxon>
        <taxon>Bacillota</taxon>
        <taxon>Bacilli</taxon>
        <taxon>Bacillales</taxon>
        <taxon>Bacillaceae</taxon>
        <taxon>Bacillus</taxon>
    </lineage>
</organism>
<evidence type="ECO:0000256" key="2">
    <source>
        <dbReference type="PROSITE-ProRule" id="PRU00703"/>
    </source>
</evidence>
<proteinExistence type="predicted"/>
<dbReference type="OMA" id="PIKVYMT"/>
<dbReference type="GeneID" id="92861694"/>
<evidence type="ECO:0000313" key="4">
    <source>
        <dbReference type="EMBL" id="QPR71716.1"/>
    </source>
</evidence>
<protein>
    <submittedName>
        <fullName evidence="4">CBS domain-containing protein</fullName>
    </submittedName>
    <submittedName>
        <fullName evidence="5">Hypoxic response protein 1</fullName>
    </submittedName>
</protein>
<reference evidence="4 7" key="2">
    <citation type="submission" date="2020-12" db="EMBL/GenBank/DDBJ databases">
        <title>FDA dAtabase for Regulatory Grade micrObial Sequences (FDA-ARGOS): Supporting development and validation of Infectious Disease Dx tests.</title>
        <authorList>
            <person name="Nelson B."/>
            <person name="Plummer A."/>
            <person name="Tallon L."/>
            <person name="Sadzewicz L."/>
            <person name="Zhao X."/>
            <person name="Boylan J."/>
            <person name="Ott S."/>
            <person name="Bowen H."/>
            <person name="Vavikolanu K."/>
            <person name="Mehta A."/>
            <person name="Aluvathingal J."/>
            <person name="Nadendla S."/>
            <person name="Myers T."/>
            <person name="Yan Y."/>
            <person name="Sichtig H."/>
        </authorList>
    </citation>
    <scope>NUCLEOTIDE SEQUENCE [LARGE SCALE GENOMIC DNA]</scope>
    <source>
        <strain evidence="4 7">FDAARGOS_923</strain>
    </source>
</reference>
<dbReference type="AlphaFoldDB" id="A0A1Y0YS01"/>
<accession>A0A1Y0YS01</accession>
<dbReference type="InterPro" id="IPR051257">
    <property type="entry name" value="Diverse_CBS-Domain"/>
</dbReference>
<dbReference type="Proteomes" id="UP000595038">
    <property type="component" value="Chromosome"/>
</dbReference>
<name>A0A1Y0YS01_BACLI</name>
<dbReference type="RefSeq" id="WP_003181494.1">
    <property type="nucleotide sequence ID" value="NZ_BEXU01000037.1"/>
</dbReference>
<evidence type="ECO:0000256" key="1">
    <source>
        <dbReference type="ARBA" id="ARBA00023122"/>
    </source>
</evidence>
<feature type="domain" description="CBS" evidence="3">
    <location>
        <begin position="74"/>
        <end position="129"/>
    </location>
</feature>
<feature type="domain" description="CBS" evidence="3">
    <location>
        <begin position="8"/>
        <end position="68"/>
    </location>
</feature>
<dbReference type="CDD" id="cd04622">
    <property type="entry name" value="CBS_pair_HRP1_like"/>
    <property type="match status" value="1"/>
</dbReference>
<dbReference type="PANTHER" id="PTHR43080:SF2">
    <property type="entry name" value="CBS DOMAIN-CONTAINING PROTEIN"/>
    <property type="match status" value="1"/>
</dbReference>
<dbReference type="InterPro" id="IPR046342">
    <property type="entry name" value="CBS_dom_sf"/>
</dbReference>
<dbReference type="Pfam" id="PF00571">
    <property type="entry name" value="CBS"/>
    <property type="match status" value="2"/>
</dbReference>
<dbReference type="PROSITE" id="PS51371">
    <property type="entry name" value="CBS"/>
    <property type="match status" value="2"/>
</dbReference>
<evidence type="ECO:0000313" key="5">
    <source>
        <dbReference type="EMBL" id="TWL25697.1"/>
    </source>
</evidence>
<dbReference type="Gene3D" id="3.10.580.10">
    <property type="entry name" value="CBS-domain"/>
    <property type="match status" value="1"/>
</dbReference>
<dbReference type="EMBL" id="NILC01000026">
    <property type="protein sequence ID" value="TWL25697.1"/>
    <property type="molecule type" value="Genomic_DNA"/>
</dbReference>
<dbReference type="SMART" id="SM00116">
    <property type="entry name" value="CBS"/>
    <property type="match status" value="2"/>
</dbReference>
<evidence type="ECO:0000313" key="7">
    <source>
        <dbReference type="Proteomes" id="UP000595038"/>
    </source>
</evidence>
<reference evidence="5 6" key="1">
    <citation type="submission" date="2019-06" db="EMBL/GenBank/DDBJ databases">
        <title>Genome sequence analysis of &gt;100 Bacillus licheniformis strains suggests intrinsic resistance to this species.</title>
        <authorList>
            <person name="Wels M."/>
            <person name="Siezen R.J."/>
            <person name="Johansen E."/>
            <person name="Stuer-Lauridsen B."/>
            <person name="Bjerre K."/>
            <person name="Nielsen B.K.K."/>
        </authorList>
    </citation>
    <scope>NUCLEOTIDE SEQUENCE [LARGE SCALE GENOMIC DNA]</scope>
    <source>
        <strain evidence="5 6">BAC-16736</strain>
    </source>
</reference>
<dbReference type="Proteomes" id="UP000435910">
    <property type="component" value="Unassembled WGS sequence"/>
</dbReference>
<dbReference type="InterPro" id="IPR000644">
    <property type="entry name" value="CBS_dom"/>
</dbReference>
<keyword evidence="1 2" id="KW-0129">CBS domain</keyword>
<evidence type="ECO:0000313" key="6">
    <source>
        <dbReference type="Proteomes" id="UP000435910"/>
    </source>
</evidence>
<dbReference type="EMBL" id="CP065647">
    <property type="protein sequence ID" value="QPR71716.1"/>
    <property type="molecule type" value="Genomic_DNA"/>
</dbReference>
<sequence length="148" mass="16206">MTRVKDIMTKETLYCTVLDNVYEAAVKMKDGDVGAIPVVLDDGLELVGIVTDRDLVLRGIAAKKPNSQKITNVMTTDLITVSEDDSIEKAVDLMGDYQIRRVPVTRGKTLAGIITLGDVSTHNKSNRQAGDALTFISENEERPGDFLH</sequence>